<reference evidence="3" key="1">
    <citation type="submission" date="2021-02" db="EMBL/GenBank/DDBJ databases">
        <authorList>
            <person name="Nowell W R."/>
        </authorList>
    </citation>
    <scope>NUCLEOTIDE SEQUENCE</scope>
</reference>
<name>A0A8S3H5W4_9BILA</name>
<dbReference type="EMBL" id="CAJOBH010287192">
    <property type="protein sequence ID" value="CAF5176657.1"/>
    <property type="molecule type" value="Genomic_DNA"/>
</dbReference>
<accession>A0A8S3H5W4</accession>
<organism evidence="3 4">
    <name type="scientific">Rotaria magnacalcarata</name>
    <dbReference type="NCBI Taxonomy" id="392030"/>
    <lineage>
        <taxon>Eukaryota</taxon>
        <taxon>Metazoa</taxon>
        <taxon>Spiralia</taxon>
        <taxon>Gnathifera</taxon>
        <taxon>Rotifera</taxon>
        <taxon>Eurotatoria</taxon>
        <taxon>Bdelloidea</taxon>
        <taxon>Philodinida</taxon>
        <taxon>Philodinidae</taxon>
        <taxon>Rotaria</taxon>
    </lineage>
</organism>
<dbReference type="Proteomes" id="UP000681967">
    <property type="component" value="Unassembled WGS sequence"/>
</dbReference>
<proteinExistence type="predicted"/>
<protein>
    <submittedName>
        <fullName evidence="3">Uncharacterized protein</fullName>
    </submittedName>
</protein>
<dbReference type="EMBL" id="CAJOBJ010023107">
    <property type="protein sequence ID" value="CAF4227262.1"/>
    <property type="molecule type" value="Genomic_DNA"/>
</dbReference>
<dbReference type="AlphaFoldDB" id="A0A8S3H5W4"/>
<evidence type="ECO:0000313" key="3">
    <source>
        <dbReference type="EMBL" id="CAF5176657.1"/>
    </source>
</evidence>
<feature type="non-terminal residue" evidence="3">
    <location>
        <position position="95"/>
    </location>
</feature>
<feature type="region of interest" description="Disordered" evidence="1">
    <location>
        <begin position="1"/>
        <end position="23"/>
    </location>
</feature>
<comment type="caution">
    <text evidence="3">The sequence shown here is derived from an EMBL/GenBank/DDBJ whole genome shotgun (WGS) entry which is preliminary data.</text>
</comment>
<dbReference type="Proteomes" id="UP000681720">
    <property type="component" value="Unassembled WGS sequence"/>
</dbReference>
<gene>
    <name evidence="3" type="ORF">BYL167_LOCUS78307</name>
    <name evidence="2" type="ORF">GIL414_LOCUS22674</name>
</gene>
<sequence length="95" mass="10201">MKSVIVNFQPKPQQIPRPASTHGPMIYRMTSVNPNVPVFRVRAAATSPSTTVINKSIKTDTKPISVTTAANMCYEPKPAHTTPTTSGSVSVLACF</sequence>
<evidence type="ECO:0000313" key="4">
    <source>
        <dbReference type="Proteomes" id="UP000681967"/>
    </source>
</evidence>
<evidence type="ECO:0000256" key="1">
    <source>
        <dbReference type="SAM" id="MobiDB-lite"/>
    </source>
</evidence>
<evidence type="ECO:0000313" key="2">
    <source>
        <dbReference type="EMBL" id="CAF4227262.1"/>
    </source>
</evidence>